<name>A0A2V4BBB2_9PSEU</name>
<accession>A0A2V4BBB2</accession>
<proteinExistence type="predicted"/>
<protein>
    <submittedName>
        <fullName evidence="1">Uncharacterized protein</fullName>
    </submittedName>
</protein>
<gene>
    <name evidence="1" type="ORF">BAY60_00895</name>
</gene>
<dbReference type="RefSeq" id="WP_112280643.1">
    <property type="nucleotide sequence ID" value="NZ_MASW01000001.1"/>
</dbReference>
<dbReference type="InterPro" id="IPR036983">
    <property type="entry name" value="AIM24_sf"/>
</dbReference>
<dbReference type="Gene3D" id="3.60.160.10">
    <property type="entry name" value="Mitochondrial biogenesis AIM24"/>
    <property type="match status" value="1"/>
</dbReference>
<dbReference type="OrthoDB" id="9779518at2"/>
<dbReference type="InterPro" id="IPR002838">
    <property type="entry name" value="AIM24"/>
</dbReference>
<keyword evidence="2" id="KW-1185">Reference proteome</keyword>
<organism evidence="1 2">
    <name type="scientific">Prauserella muralis</name>
    <dbReference type="NCBI Taxonomy" id="588067"/>
    <lineage>
        <taxon>Bacteria</taxon>
        <taxon>Bacillati</taxon>
        <taxon>Actinomycetota</taxon>
        <taxon>Actinomycetes</taxon>
        <taxon>Pseudonocardiales</taxon>
        <taxon>Pseudonocardiaceae</taxon>
        <taxon>Prauserella</taxon>
    </lineage>
</organism>
<sequence>MQVHTRHTPAFGVARIVLAQGEAVEADPDTMIASSFGVTESRQVRGIRGRSVFTAPANGGWLDLAPSHAGDVYPLEFDGRAGWCVAADRVLARPATVRRDQPWPALQALFGGDSGFLEHYGGSGQLVLACHGPVDALTLEAGEVITVRPAFLLAYPDSAQVRLRALDPSGPQSVRTGEGLALDFAGPATVLVQARRRAQ</sequence>
<dbReference type="Pfam" id="PF01987">
    <property type="entry name" value="AIM24"/>
    <property type="match status" value="1"/>
</dbReference>
<dbReference type="SUPFAM" id="SSF51219">
    <property type="entry name" value="TRAP-like"/>
    <property type="match status" value="1"/>
</dbReference>
<evidence type="ECO:0000313" key="2">
    <source>
        <dbReference type="Proteomes" id="UP000249915"/>
    </source>
</evidence>
<dbReference type="InterPro" id="IPR016031">
    <property type="entry name" value="Trp_RNA-bd_attenuator-like_dom"/>
</dbReference>
<evidence type="ECO:0000313" key="1">
    <source>
        <dbReference type="EMBL" id="PXY32627.1"/>
    </source>
</evidence>
<dbReference type="EMBL" id="MASW01000001">
    <property type="protein sequence ID" value="PXY32627.1"/>
    <property type="molecule type" value="Genomic_DNA"/>
</dbReference>
<dbReference type="AlphaFoldDB" id="A0A2V4BBB2"/>
<dbReference type="Proteomes" id="UP000249915">
    <property type="component" value="Unassembled WGS sequence"/>
</dbReference>
<comment type="caution">
    <text evidence="1">The sequence shown here is derived from an EMBL/GenBank/DDBJ whole genome shotgun (WGS) entry which is preliminary data.</text>
</comment>
<reference evidence="1 2" key="1">
    <citation type="submission" date="2016-07" db="EMBL/GenBank/DDBJ databases">
        <title>Draft genome sequence of Prauserella muralis DSM 45305, isolated from a mould-covered wall in an indoor environment.</title>
        <authorList>
            <person name="Ruckert C."/>
            <person name="Albersmeier A."/>
            <person name="Jiang C.-L."/>
            <person name="Jiang Y."/>
            <person name="Kalinowski J."/>
            <person name="Schneider O."/>
            <person name="Winkler A."/>
            <person name="Zotchev S.B."/>
        </authorList>
    </citation>
    <scope>NUCLEOTIDE SEQUENCE [LARGE SCALE GENOMIC DNA]</scope>
    <source>
        <strain evidence="1 2">DSM 45305</strain>
    </source>
</reference>